<dbReference type="GO" id="GO:0016020">
    <property type="term" value="C:membrane"/>
    <property type="evidence" value="ECO:0007669"/>
    <property type="project" value="UniProtKB-SubCell"/>
</dbReference>
<dbReference type="GO" id="GO:0005576">
    <property type="term" value="C:extracellular region"/>
    <property type="evidence" value="ECO:0007669"/>
    <property type="project" value="UniProtKB-SubCell"/>
</dbReference>
<dbReference type="InterPro" id="IPR003995">
    <property type="entry name" value="RTX_toxin_determinant-A"/>
</dbReference>
<feature type="non-terminal residue" evidence="9">
    <location>
        <position position="669"/>
    </location>
</feature>
<keyword evidence="4" id="KW-0800">Toxin</keyword>
<evidence type="ECO:0000256" key="8">
    <source>
        <dbReference type="SAM" id="MobiDB-lite"/>
    </source>
</evidence>
<dbReference type="AlphaFoldDB" id="A0A8K0VCZ2"/>
<evidence type="ECO:0000256" key="3">
    <source>
        <dbReference type="ARBA" id="ARBA00022525"/>
    </source>
</evidence>
<evidence type="ECO:0000256" key="6">
    <source>
        <dbReference type="ARBA" id="ARBA00023026"/>
    </source>
</evidence>
<feature type="region of interest" description="Disordered" evidence="8">
    <location>
        <begin position="596"/>
        <end position="616"/>
    </location>
</feature>
<organism evidence="9 10">
    <name type="scientific">Szabonella alba</name>
    <dbReference type="NCBI Taxonomy" id="2804194"/>
    <lineage>
        <taxon>Bacteria</taxon>
        <taxon>Pseudomonadati</taxon>
        <taxon>Pseudomonadota</taxon>
        <taxon>Alphaproteobacteria</taxon>
        <taxon>Rhodobacterales</taxon>
        <taxon>Paracoccaceae</taxon>
        <taxon>Szabonella</taxon>
    </lineage>
</organism>
<evidence type="ECO:0000313" key="10">
    <source>
        <dbReference type="Proteomes" id="UP000648908"/>
    </source>
</evidence>
<dbReference type="GO" id="GO:0005509">
    <property type="term" value="F:calcium ion binding"/>
    <property type="evidence" value="ECO:0007669"/>
    <property type="project" value="InterPro"/>
</dbReference>
<dbReference type="GO" id="GO:0090729">
    <property type="term" value="F:toxin activity"/>
    <property type="evidence" value="ECO:0007669"/>
    <property type="project" value="UniProtKB-KW"/>
</dbReference>
<comment type="caution">
    <text evidence="9">The sequence shown here is derived from an EMBL/GenBank/DDBJ whole genome shotgun (WGS) entry which is preliminary data.</text>
</comment>
<name>A0A8K0VCZ2_9RHOB</name>
<gene>
    <name evidence="9" type="ORF">JL811_19455</name>
</gene>
<dbReference type="PRINTS" id="PR00313">
    <property type="entry name" value="CABNDNGRPT"/>
</dbReference>
<evidence type="ECO:0000256" key="1">
    <source>
        <dbReference type="ARBA" id="ARBA00004370"/>
    </source>
</evidence>
<dbReference type="InterPro" id="IPR011049">
    <property type="entry name" value="Serralysin-like_metalloprot_C"/>
</dbReference>
<dbReference type="PROSITE" id="PS00330">
    <property type="entry name" value="HEMOLYSIN_CALCIUM"/>
    <property type="match status" value="3"/>
</dbReference>
<comment type="subcellular location">
    <subcellularLocation>
        <location evidence="1">Membrane</location>
    </subcellularLocation>
    <subcellularLocation>
        <location evidence="2">Secreted</location>
    </subcellularLocation>
</comment>
<dbReference type="InterPro" id="IPR018511">
    <property type="entry name" value="Hemolysin-typ_Ca-bd_CS"/>
</dbReference>
<dbReference type="PRINTS" id="PR01488">
    <property type="entry name" value="RTXTOXINA"/>
</dbReference>
<dbReference type="InterPro" id="IPR001343">
    <property type="entry name" value="Hemolysn_Ca-bd"/>
</dbReference>
<dbReference type="PANTHER" id="PTHR38340:SF1">
    <property type="entry name" value="S-LAYER PROTEIN"/>
    <property type="match status" value="1"/>
</dbReference>
<evidence type="ECO:0008006" key="11">
    <source>
        <dbReference type="Google" id="ProtNLM"/>
    </source>
</evidence>
<accession>A0A8K0VCZ2</accession>
<dbReference type="PANTHER" id="PTHR38340">
    <property type="entry name" value="S-LAYER PROTEIN"/>
    <property type="match status" value="1"/>
</dbReference>
<evidence type="ECO:0000256" key="5">
    <source>
        <dbReference type="ARBA" id="ARBA00022737"/>
    </source>
</evidence>
<keyword evidence="7" id="KW-0472">Membrane</keyword>
<keyword evidence="10" id="KW-1185">Reference proteome</keyword>
<proteinExistence type="predicted"/>
<keyword evidence="6" id="KW-0843">Virulence</keyword>
<protein>
    <recommendedName>
        <fullName evidence="11">Hemolysin-type calcium-binding repeat-containing protein</fullName>
    </recommendedName>
</protein>
<evidence type="ECO:0000313" key="9">
    <source>
        <dbReference type="EMBL" id="MBL4919391.1"/>
    </source>
</evidence>
<evidence type="ECO:0000256" key="4">
    <source>
        <dbReference type="ARBA" id="ARBA00022656"/>
    </source>
</evidence>
<dbReference type="Gene3D" id="2.150.10.10">
    <property type="entry name" value="Serralysin-like metalloprotease, C-terminal"/>
    <property type="match status" value="4"/>
</dbReference>
<keyword evidence="5" id="KW-0677">Repeat</keyword>
<evidence type="ECO:0000256" key="2">
    <source>
        <dbReference type="ARBA" id="ARBA00004613"/>
    </source>
</evidence>
<keyword evidence="3" id="KW-0964">Secreted</keyword>
<dbReference type="RefSeq" id="WP_273542512.1">
    <property type="nucleotide sequence ID" value="NZ_JAESVN010000022.1"/>
</dbReference>
<dbReference type="Pfam" id="PF00353">
    <property type="entry name" value="HemolysinCabind"/>
    <property type="match status" value="6"/>
</dbReference>
<dbReference type="EMBL" id="JAESVN010000022">
    <property type="protein sequence ID" value="MBL4919391.1"/>
    <property type="molecule type" value="Genomic_DNA"/>
</dbReference>
<evidence type="ECO:0000256" key="7">
    <source>
        <dbReference type="ARBA" id="ARBA00023136"/>
    </source>
</evidence>
<reference evidence="9" key="1">
    <citation type="submission" date="2021-01" db="EMBL/GenBank/DDBJ databases">
        <title>Tabrizicola alba sp. nov. a motile alkaliphilic bacterium isolated from a soda lake.</title>
        <authorList>
            <person name="Szuroczki S."/>
            <person name="Abbaszade G."/>
            <person name="Schumann P."/>
            <person name="Toth E."/>
        </authorList>
    </citation>
    <scope>NUCLEOTIDE SEQUENCE</scope>
    <source>
        <strain evidence="9">DMG-N-6</strain>
    </source>
</reference>
<dbReference type="SUPFAM" id="SSF51120">
    <property type="entry name" value="beta-Roll"/>
    <property type="match status" value="3"/>
</dbReference>
<sequence>MAHVFDYSTSTTGITEFTGYSLNNLFGVYSGNFLPAEYWNSLGSLQGDVSYLYEDYDSQGNWVTRTGSFRMHLDGWGSYVSQSLTPYADTYYPYFYADDPGLFASDDFFSGKSQLTLFSSGGIYGYLRMEELPTLTRSFGPLPNQAFHDYNAAAEYAAAAVALANANHLAGLRALESASIASAGRIVVENFGPDPAAGSTRLVYTPDATTHVTFADWITFDPSDIGDAYTAQLVDTQKLFATEDVTVILTDSDDRFMDIGGGIAARTLVIEAGAGNDDISVTGDAWNVESSPDSVPLHLVVNAGGGDDTVFFTVKGTATITGGAGNDTIFGSALSSSPSGYLEAYGGEGADYIQGINDGANLIHGGSGNDGLFGGFDSQDTIYGGDGDDDIRAGSVWDRFYKQFYYSQTPNLFYGGAGNDALFGGDGADTIYGGAGDDWIGGGRGSPSLFGGAGRDTYSLSVGNEDDIPKPFGDMVIVDDGGVIEFATWMASSLDLSQLARQGNDLVMGVPGLSSVRLVDFYLNPTGWSASGGFIDFTRAAGLTDPAFFGTQGPDNITMTVPGHFQALGGNDTVIGTSGADRIDGGSGNDLLRGLGGDDTIHGRNGNDTVEGGDGNDQIFGSAGRNRLFGNGGDDLIFAGNGGDFIGGGAGNDTIRGGDAADTIYGGLG</sequence>
<dbReference type="InterPro" id="IPR050557">
    <property type="entry name" value="RTX_toxin/Mannuronan_C5-epim"/>
</dbReference>
<dbReference type="Proteomes" id="UP000648908">
    <property type="component" value="Unassembled WGS sequence"/>
</dbReference>